<comment type="similarity">
    <text evidence="1">Belongs to the LysR transcriptional regulatory family.</text>
</comment>
<dbReference type="InterPro" id="IPR036388">
    <property type="entry name" value="WH-like_DNA-bd_sf"/>
</dbReference>
<dbReference type="PRINTS" id="PR00039">
    <property type="entry name" value="HTHLYSR"/>
</dbReference>
<dbReference type="SUPFAM" id="SSF53850">
    <property type="entry name" value="Periplasmic binding protein-like II"/>
    <property type="match status" value="1"/>
</dbReference>
<dbReference type="GO" id="GO:0043565">
    <property type="term" value="F:sequence-specific DNA binding"/>
    <property type="evidence" value="ECO:0007669"/>
    <property type="project" value="TreeGrafter"/>
</dbReference>
<dbReference type="GO" id="GO:0006351">
    <property type="term" value="P:DNA-templated transcription"/>
    <property type="evidence" value="ECO:0007669"/>
    <property type="project" value="TreeGrafter"/>
</dbReference>
<dbReference type="Gene3D" id="3.40.190.10">
    <property type="entry name" value="Periplasmic binding protein-like II"/>
    <property type="match status" value="2"/>
</dbReference>
<evidence type="ECO:0000259" key="5">
    <source>
        <dbReference type="PROSITE" id="PS50931"/>
    </source>
</evidence>
<dbReference type="InterPro" id="IPR036390">
    <property type="entry name" value="WH_DNA-bd_sf"/>
</dbReference>
<evidence type="ECO:0000256" key="1">
    <source>
        <dbReference type="ARBA" id="ARBA00009437"/>
    </source>
</evidence>
<evidence type="ECO:0000313" key="6">
    <source>
        <dbReference type="EMBL" id="KDR43183.1"/>
    </source>
</evidence>
<keyword evidence="4" id="KW-0804">Transcription</keyword>
<sequence>MNSIHALRRHMRRIPNFVLLRAFEAAARLESFTLAAEELHLTQSAISHQVKELEQYFGRPLFHRRNRRVETTSEGRRLFESLGRVFDVIEAACSEVALAPHAQVLAVHCAPSFAVKWLGPRLPEFMQAHPDITIRLSSGAEPIDLTRMHEVDVAISYGIVNERPGIVTQALGAERIIALCAPSLVREGVPVAEQIGNLTLIDSQLSRVTWSDWFALNGLTLPVRARPSFDRAALAISAAVDGMGVALETIRLAERELARGELIELGAGVFKPLARETHFLSYRVNERNTDKVKCFCDWLWARTDPASESGAEPRARPDKQPSP</sequence>
<dbReference type="CDD" id="cd08432">
    <property type="entry name" value="PBP2_GcdR_TrpI_HvrB_AmpR_like"/>
    <property type="match status" value="1"/>
</dbReference>
<keyword evidence="2" id="KW-0805">Transcription regulation</keyword>
<protein>
    <submittedName>
        <fullName evidence="6">LysR family transcriptional regulator</fullName>
    </submittedName>
</protein>
<evidence type="ECO:0000313" key="7">
    <source>
        <dbReference type="Proteomes" id="UP000027466"/>
    </source>
</evidence>
<dbReference type="Gene3D" id="1.10.10.10">
    <property type="entry name" value="Winged helix-like DNA-binding domain superfamily/Winged helix DNA-binding domain"/>
    <property type="match status" value="1"/>
</dbReference>
<dbReference type="Pfam" id="PF00126">
    <property type="entry name" value="HTH_1"/>
    <property type="match status" value="1"/>
</dbReference>
<gene>
    <name evidence="6" type="ORF">BG61_40070</name>
</gene>
<dbReference type="GO" id="GO:0003700">
    <property type="term" value="F:DNA-binding transcription factor activity"/>
    <property type="evidence" value="ECO:0007669"/>
    <property type="project" value="InterPro"/>
</dbReference>
<dbReference type="PANTHER" id="PTHR30537:SF5">
    <property type="entry name" value="HTH-TYPE TRANSCRIPTIONAL ACTIVATOR TTDR-RELATED"/>
    <property type="match status" value="1"/>
</dbReference>
<feature type="domain" description="HTH lysR-type" evidence="5">
    <location>
        <begin position="15"/>
        <end position="72"/>
    </location>
</feature>
<name>A0A069PR54_9BURK</name>
<dbReference type="SUPFAM" id="SSF46785">
    <property type="entry name" value="Winged helix' DNA-binding domain"/>
    <property type="match status" value="1"/>
</dbReference>
<evidence type="ECO:0000256" key="3">
    <source>
        <dbReference type="ARBA" id="ARBA00023125"/>
    </source>
</evidence>
<comment type="caution">
    <text evidence="6">The sequence shown here is derived from an EMBL/GenBank/DDBJ whole genome shotgun (WGS) entry which is preliminary data.</text>
</comment>
<dbReference type="FunFam" id="1.10.10.10:FF:000001">
    <property type="entry name" value="LysR family transcriptional regulator"/>
    <property type="match status" value="1"/>
</dbReference>
<dbReference type="InterPro" id="IPR000847">
    <property type="entry name" value="LysR_HTH_N"/>
</dbReference>
<dbReference type="Pfam" id="PF03466">
    <property type="entry name" value="LysR_substrate"/>
    <property type="match status" value="1"/>
</dbReference>
<dbReference type="PROSITE" id="PS50931">
    <property type="entry name" value="HTH_LYSR"/>
    <property type="match status" value="1"/>
</dbReference>
<accession>A0A069PR54</accession>
<dbReference type="STRING" id="60547.GCA_000751215_06142"/>
<dbReference type="EMBL" id="JFHC01000009">
    <property type="protein sequence ID" value="KDR43183.1"/>
    <property type="molecule type" value="Genomic_DNA"/>
</dbReference>
<dbReference type="Proteomes" id="UP000027466">
    <property type="component" value="Unassembled WGS sequence"/>
</dbReference>
<keyword evidence="7" id="KW-1185">Reference proteome</keyword>
<evidence type="ECO:0000256" key="2">
    <source>
        <dbReference type="ARBA" id="ARBA00023015"/>
    </source>
</evidence>
<dbReference type="PANTHER" id="PTHR30537">
    <property type="entry name" value="HTH-TYPE TRANSCRIPTIONAL REGULATOR"/>
    <property type="match status" value="1"/>
</dbReference>
<dbReference type="InterPro" id="IPR058163">
    <property type="entry name" value="LysR-type_TF_proteobact-type"/>
</dbReference>
<dbReference type="InterPro" id="IPR005119">
    <property type="entry name" value="LysR_subst-bd"/>
</dbReference>
<proteinExistence type="inferred from homology"/>
<evidence type="ECO:0000256" key="4">
    <source>
        <dbReference type="ARBA" id="ARBA00023163"/>
    </source>
</evidence>
<keyword evidence="3" id="KW-0238">DNA-binding</keyword>
<reference evidence="6 7" key="1">
    <citation type="submission" date="2014-03" db="EMBL/GenBank/DDBJ databases">
        <title>Draft Genome Sequences of Four Burkholderia Strains.</title>
        <authorList>
            <person name="Liu X.Y."/>
            <person name="Li C.X."/>
            <person name="Xu J.H."/>
        </authorList>
    </citation>
    <scope>NUCLEOTIDE SEQUENCE [LARGE SCALE GENOMIC DNA]</scope>
    <source>
        <strain evidence="6 7">DSM 50014</strain>
    </source>
</reference>
<dbReference type="AlphaFoldDB" id="A0A069PR54"/>
<organism evidence="6 7">
    <name type="scientific">Caballeronia glathei</name>
    <dbReference type="NCBI Taxonomy" id="60547"/>
    <lineage>
        <taxon>Bacteria</taxon>
        <taxon>Pseudomonadati</taxon>
        <taxon>Pseudomonadota</taxon>
        <taxon>Betaproteobacteria</taxon>
        <taxon>Burkholderiales</taxon>
        <taxon>Burkholderiaceae</taxon>
        <taxon>Caballeronia</taxon>
    </lineage>
</organism>